<feature type="domain" description="NADH-ubiquinone oxidoreductase 51kDa subunit iron-sulphur binding" evidence="1">
    <location>
        <begin position="26"/>
        <end position="71"/>
    </location>
</feature>
<organism evidence="2 3">
    <name type="scientific">Candidatus Kerfeldbacteria bacterium CG08_land_8_20_14_0_20_42_7</name>
    <dbReference type="NCBI Taxonomy" id="2014245"/>
    <lineage>
        <taxon>Bacteria</taxon>
        <taxon>Candidatus Kerfeldiibacteriota</taxon>
    </lineage>
</organism>
<dbReference type="Proteomes" id="UP000228711">
    <property type="component" value="Unassembled WGS sequence"/>
</dbReference>
<sequence length="105" mass="12379">MSDELDVPVPGSGAIIVYDKKLTDPFLLLRFWVDFFMKRNCDKCVPCREGLLRIREMVDKKKFDKKTLDDLYFVLENTSFCPPLQLCLFRSLWFQTCCLCGYSLF</sequence>
<dbReference type="Pfam" id="PF10589">
    <property type="entry name" value="NADH_4Fe-4S"/>
    <property type="match status" value="1"/>
</dbReference>
<dbReference type="AlphaFoldDB" id="A0A2H0YSG8"/>
<dbReference type="Gene3D" id="1.20.1440.230">
    <property type="entry name" value="NADH-ubiquinone oxidoreductase 51kDa subunit, iron-sulphur binding domain"/>
    <property type="match status" value="1"/>
</dbReference>
<proteinExistence type="predicted"/>
<dbReference type="GO" id="GO:0051539">
    <property type="term" value="F:4 iron, 4 sulfur cluster binding"/>
    <property type="evidence" value="ECO:0007669"/>
    <property type="project" value="InterPro"/>
</dbReference>
<dbReference type="EMBL" id="PEXV01000104">
    <property type="protein sequence ID" value="PIS41441.1"/>
    <property type="molecule type" value="Genomic_DNA"/>
</dbReference>
<dbReference type="InterPro" id="IPR019575">
    <property type="entry name" value="Nuop51_4Fe4S-bd"/>
</dbReference>
<reference evidence="3" key="1">
    <citation type="submission" date="2017-09" db="EMBL/GenBank/DDBJ databases">
        <title>Depth-based differentiation of microbial function through sediment-hosted aquifers and enrichment of novel symbionts in the deep terrestrial subsurface.</title>
        <authorList>
            <person name="Probst A.J."/>
            <person name="Ladd B."/>
            <person name="Jarett J.K."/>
            <person name="Geller-Mcgrath D.E."/>
            <person name="Sieber C.M.K."/>
            <person name="Emerson J.B."/>
            <person name="Anantharaman K."/>
            <person name="Thomas B.C."/>
            <person name="Malmstrom R."/>
            <person name="Stieglmeier M."/>
            <person name="Klingl A."/>
            <person name="Woyke T."/>
            <person name="Ryan C.M."/>
            <person name="Banfield J.F."/>
        </authorList>
    </citation>
    <scope>NUCLEOTIDE SEQUENCE [LARGE SCALE GENOMIC DNA]</scope>
</reference>
<evidence type="ECO:0000259" key="1">
    <source>
        <dbReference type="SMART" id="SM00928"/>
    </source>
</evidence>
<evidence type="ECO:0000313" key="3">
    <source>
        <dbReference type="Proteomes" id="UP000228711"/>
    </source>
</evidence>
<dbReference type="InterPro" id="IPR037207">
    <property type="entry name" value="Nuop51_4Fe4S-bd_sf"/>
</dbReference>
<evidence type="ECO:0000313" key="2">
    <source>
        <dbReference type="EMBL" id="PIS41441.1"/>
    </source>
</evidence>
<name>A0A2H0YSG8_9BACT</name>
<accession>A0A2H0YSG8</accession>
<dbReference type="SMART" id="SM00928">
    <property type="entry name" value="NADH_4Fe-4S"/>
    <property type="match status" value="1"/>
</dbReference>
<gene>
    <name evidence="2" type="ORF">COT25_03085</name>
</gene>
<comment type="caution">
    <text evidence="2">The sequence shown here is derived from an EMBL/GenBank/DDBJ whole genome shotgun (WGS) entry which is preliminary data.</text>
</comment>
<protein>
    <recommendedName>
        <fullName evidence="1">NADH-ubiquinone oxidoreductase 51kDa subunit iron-sulphur binding domain-containing protein</fullName>
    </recommendedName>
</protein>
<dbReference type="SUPFAM" id="SSF140490">
    <property type="entry name" value="Nqo1C-terminal domain-like"/>
    <property type="match status" value="1"/>
</dbReference>